<gene>
    <name evidence="1" type="ORF">PoB_005010400</name>
</gene>
<evidence type="ECO:0000313" key="2">
    <source>
        <dbReference type="Proteomes" id="UP000735302"/>
    </source>
</evidence>
<reference evidence="1 2" key="1">
    <citation type="journal article" date="2021" name="Elife">
        <title>Chloroplast acquisition without the gene transfer in kleptoplastic sea slugs, Plakobranchus ocellatus.</title>
        <authorList>
            <person name="Maeda T."/>
            <person name="Takahashi S."/>
            <person name="Yoshida T."/>
            <person name="Shimamura S."/>
            <person name="Takaki Y."/>
            <person name="Nagai Y."/>
            <person name="Toyoda A."/>
            <person name="Suzuki Y."/>
            <person name="Arimoto A."/>
            <person name="Ishii H."/>
            <person name="Satoh N."/>
            <person name="Nishiyama T."/>
            <person name="Hasebe M."/>
            <person name="Maruyama T."/>
            <person name="Minagawa J."/>
            <person name="Obokata J."/>
            <person name="Shigenobu S."/>
        </authorList>
    </citation>
    <scope>NUCLEOTIDE SEQUENCE [LARGE SCALE GENOMIC DNA]</scope>
</reference>
<protein>
    <submittedName>
        <fullName evidence="1">Uncharacterized protein</fullName>
    </submittedName>
</protein>
<proteinExistence type="predicted"/>
<sequence>MCRLVQQCIVGLECRWCTWLKNHGEMGTRGLVLSPTSAYRGRDKIMYKDSIGKPSRSPVKTETTGTLAAIVTRCQAPLVGQGQTWSNRQTET</sequence>
<accession>A0AAV4BTT8</accession>
<dbReference type="EMBL" id="BLXT01005511">
    <property type="protein sequence ID" value="GFO23599.1"/>
    <property type="molecule type" value="Genomic_DNA"/>
</dbReference>
<name>A0AAV4BTT8_9GAST</name>
<dbReference type="AlphaFoldDB" id="A0AAV4BTT8"/>
<keyword evidence="2" id="KW-1185">Reference proteome</keyword>
<organism evidence="1 2">
    <name type="scientific">Plakobranchus ocellatus</name>
    <dbReference type="NCBI Taxonomy" id="259542"/>
    <lineage>
        <taxon>Eukaryota</taxon>
        <taxon>Metazoa</taxon>
        <taxon>Spiralia</taxon>
        <taxon>Lophotrochozoa</taxon>
        <taxon>Mollusca</taxon>
        <taxon>Gastropoda</taxon>
        <taxon>Heterobranchia</taxon>
        <taxon>Euthyneura</taxon>
        <taxon>Panpulmonata</taxon>
        <taxon>Sacoglossa</taxon>
        <taxon>Placobranchoidea</taxon>
        <taxon>Plakobranchidae</taxon>
        <taxon>Plakobranchus</taxon>
    </lineage>
</organism>
<dbReference type="Proteomes" id="UP000735302">
    <property type="component" value="Unassembled WGS sequence"/>
</dbReference>
<evidence type="ECO:0000313" key="1">
    <source>
        <dbReference type="EMBL" id="GFO23599.1"/>
    </source>
</evidence>
<comment type="caution">
    <text evidence="1">The sequence shown here is derived from an EMBL/GenBank/DDBJ whole genome shotgun (WGS) entry which is preliminary data.</text>
</comment>